<dbReference type="Gene3D" id="1.10.3080.10">
    <property type="entry name" value="Clc chloride channel"/>
    <property type="match status" value="1"/>
</dbReference>
<feature type="transmembrane region" description="Helical" evidence="8">
    <location>
        <begin position="418"/>
        <end position="438"/>
    </location>
</feature>
<dbReference type="RefSeq" id="WP_153448549.1">
    <property type="nucleotide sequence ID" value="NZ_CP045700.1"/>
</dbReference>
<dbReference type="AlphaFoldDB" id="A0A5Q0TJD9"/>
<accession>A0A5Q0TJD9</accession>
<keyword evidence="2" id="KW-0813">Transport</keyword>
<feature type="transmembrane region" description="Helical" evidence="8">
    <location>
        <begin position="174"/>
        <end position="199"/>
    </location>
</feature>
<dbReference type="Pfam" id="PF00654">
    <property type="entry name" value="Voltage_CLC"/>
    <property type="match status" value="1"/>
</dbReference>
<dbReference type="NCBIfam" id="NF003640">
    <property type="entry name" value="PRK05277.1"/>
    <property type="match status" value="1"/>
</dbReference>
<gene>
    <name evidence="9" type="primary">clcA</name>
    <name evidence="9" type="ORF">GFB47_13375</name>
</gene>
<evidence type="ECO:0000313" key="9">
    <source>
        <dbReference type="EMBL" id="QGA66416.1"/>
    </source>
</evidence>
<comment type="subcellular location">
    <subcellularLocation>
        <location evidence="1">Membrane</location>
        <topology evidence="1">Multi-pass membrane protein</topology>
    </subcellularLocation>
</comment>
<sequence>MAKTKAFKKSFTQYKSKKFVGVILTRDKTPVSILLLSAIVGILAGFVGTFFEIAVTWISETRTEWLKQEVGSAVPLWLTAILVSAALAFVGYYLVNRFAPEASGSGIPEIEGAMDDIRPVRWWRVIPVKFFGGLGALGSGMVLGREGPTVQMGGNIGRMVSDIFRLKDPDGRHSLLACGAAGGLTAAFNAPLAGIMFVVEEMRPHFRYNLLSIKAVIISSVMSTLVFRSIKGQDAVITMPQYNPPELHTLWLFLVLGLMFGIFGVTFNRLVTWAQDMFALIHRNERKRYLITGTVIGGVFGLLLIYLPELTGGGVELIPGATNGDYSISFLMILFLARIATTLICFGSGAPGGIFAPMLALGTLFGTFFGQFALYIDPSLPIEPGMFAIAGMGALFAATVRAPITGILLVIEMTNNYHLILPLIITTLGATIMAQLLGGQPIYTQLLHRTLKKAKLQRGDLPITTPVVKVKTDIDETKATTTESAISTELTDEHKPAKKVAGDYGEALNIKDDKT</sequence>
<keyword evidence="4 8" id="KW-1133">Transmembrane helix</keyword>
<keyword evidence="10" id="KW-1185">Reference proteome</keyword>
<dbReference type="EMBL" id="CP045700">
    <property type="protein sequence ID" value="QGA66416.1"/>
    <property type="molecule type" value="Genomic_DNA"/>
</dbReference>
<feature type="transmembrane region" description="Helical" evidence="8">
    <location>
        <begin position="327"/>
        <end position="347"/>
    </location>
</feature>
<feature type="transmembrane region" description="Helical" evidence="8">
    <location>
        <begin position="122"/>
        <end position="143"/>
    </location>
</feature>
<feature type="transmembrane region" description="Helical" evidence="8">
    <location>
        <begin position="250"/>
        <end position="268"/>
    </location>
</feature>
<evidence type="ECO:0000256" key="2">
    <source>
        <dbReference type="ARBA" id="ARBA00022448"/>
    </source>
</evidence>
<feature type="transmembrane region" description="Helical" evidence="8">
    <location>
        <begin position="354"/>
        <end position="376"/>
    </location>
</feature>
<evidence type="ECO:0000313" key="10">
    <source>
        <dbReference type="Proteomes" id="UP000348942"/>
    </source>
</evidence>
<evidence type="ECO:0000256" key="8">
    <source>
        <dbReference type="SAM" id="Phobius"/>
    </source>
</evidence>
<evidence type="ECO:0000256" key="5">
    <source>
        <dbReference type="ARBA" id="ARBA00023065"/>
    </source>
</evidence>
<proteinExistence type="predicted"/>
<dbReference type="PRINTS" id="PR00762">
    <property type="entry name" value="CLCHANNEL"/>
</dbReference>
<dbReference type="InterPro" id="IPR014743">
    <property type="entry name" value="Cl-channel_core"/>
</dbReference>
<evidence type="ECO:0000256" key="3">
    <source>
        <dbReference type="ARBA" id="ARBA00022692"/>
    </source>
</evidence>
<keyword evidence="7" id="KW-0868">Chloride</keyword>
<evidence type="ECO:0000256" key="1">
    <source>
        <dbReference type="ARBA" id="ARBA00004141"/>
    </source>
</evidence>
<evidence type="ECO:0000256" key="4">
    <source>
        <dbReference type="ARBA" id="ARBA00022989"/>
    </source>
</evidence>
<keyword evidence="3 8" id="KW-0812">Transmembrane</keyword>
<dbReference type="CDD" id="cd01031">
    <property type="entry name" value="EriC"/>
    <property type="match status" value="1"/>
</dbReference>
<dbReference type="Proteomes" id="UP000348942">
    <property type="component" value="Chromosome 2"/>
</dbReference>
<feature type="transmembrane region" description="Helical" evidence="8">
    <location>
        <begin position="33"/>
        <end position="54"/>
    </location>
</feature>
<keyword evidence="5" id="KW-0406">Ion transport</keyword>
<feature type="transmembrane region" description="Helical" evidence="8">
    <location>
        <begin position="211"/>
        <end position="230"/>
    </location>
</feature>
<evidence type="ECO:0000256" key="6">
    <source>
        <dbReference type="ARBA" id="ARBA00023136"/>
    </source>
</evidence>
<dbReference type="PANTHER" id="PTHR45711:SF6">
    <property type="entry name" value="CHLORIDE CHANNEL PROTEIN"/>
    <property type="match status" value="1"/>
</dbReference>
<evidence type="ECO:0000256" key="7">
    <source>
        <dbReference type="ARBA" id="ARBA00023214"/>
    </source>
</evidence>
<dbReference type="InterPro" id="IPR001807">
    <property type="entry name" value="ClC"/>
</dbReference>
<name>A0A5Q0TJD9_9VIBR</name>
<keyword evidence="6 8" id="KW-0472">Membrane</keyword>
<reference evidence="9 10" key="1">
    <citation type="submission" date="2019-10" db="EMBL/GenBank/DDBJ databases">
        <title>Vibrio sp. nov., isolated from Coralline algae surface.</title>
        <authorList>
            <person name="Geng Y."/>
            <person name="Zhang X."/>
        </authorList>
    </citation>
    <scope>NUCLEOTIDE SEQUENCE [LARGE SCALE GENOMIC DNA]</scope>
    <source>
        <strain evidence="9 10">SM1977</strain>
    </source>
</reference>
<dbReference type="PANTHER" id="PTHR45711">
    <property type="entry name" value="CHLORIDE CHANNEL PROTEIN"/>
    <property type="match status" value="1"/>
</dbReference>
<feature type="transmembrane region" description="Helical" evidence="8">
    <location>
        <begin position="388"/>
        <end position="411"/>
    </location>
</feature>
<protein>
    <submittedName>
        <fullName evidence="9">H(+)/Cl(-) exchange transporter ClcA</fullName>
    </submittedName>
</protein>
<dbReference type="GO" id="GO:0005886">
    <property type="term" value="C:plasma membrane"/>
    <property type="evidence" value="ECO:0007669"/>
    <property type="project" value="TreeGrafter"/>
</dbReference>
<dbReference type="SUPFAM" id="SSF81340">
    <property type="entry name" value="Clc chloride channel"/>
    <property type="match status" value="1"/>
</dbReference>
<feature type="transmembrane region" description="Helical" evidence="8">
    <location>
        <begin position="289"/>
        <end position="307"/>
    </location>
</feature>
<feature type="transmembrane region" description="Helical" evidence="8">
    <location>
        <begin position="74"/>
        <end position="95"/>
    </location>
</feature>
<dbReference type="GO" id="GO:0005247">
    <property type="term" value="F:voltage-gated chloride channel activity"/>
    <property type="evidence" value="ECO:0007669"/>
    <property type="project" value="TreeGrafter"/>
</dbReference>
<organism evidence="9 10">
    <name type="scientific">Vibrio algicola</name>
    <dbReference type="NCBI Taxonomy" id="2662262"/>
    <lineage>
        <taxon>Bacteria</taxon>
        <taxon>Pseudomonadati</taxon>
        <taxon>Pseudomonadota</taxon>
        <taxon>Gammaproteobacteria</taxon>
        <taxon>Vibrionales</taxon>
        <taxon>Vibrionaceae</taxon>
        <taxon>Vibrio</taxon>
    </lineage>
</organism>